<dbReference type="InterPro" id="IPR001650">
    <property type="entry name" value="Helicase_C-like"/>
</dbReference>
<dbReference type="AlphaFoldDB" id="A0A9W4WWK2"/>
<dbReference type="InterPro" id="IPR027417">
    <property type="entry name" value="P-loop_NTPase"/>
</dbReference>
<dbReference type="Gene3D" id="3.40.50.300">
    <property type="entry name" value="P-loop containing nucleotide triphosphate hydrolases"/>
    <property type="match status" value="1"/>
</dbReference>
<comment type="caution">
    <text evidence="2">The sequence shown here is derived from an EMBL/GenBank/DDBJ whole genome shotgun (WGS) entry which is preliminary data.</text>
</comment>
<feature type="non-terminal residue" evidence="2">
    <location>
        <position position="179"/>
    </location>
</feature>
<dbReference type="PANTHER" id="PTHR47958">
    <property type="entry name" value="ATP-DEPENDENT RNA HELICASE DBP3"/>
    <property type="match status" value="1"/>
</dbReference>
<reference evidence="2" key="1">
    <citation type="submission" date="2022-08" db="EMBL/GenBank/DDBJ databases">
        <authorList>
            <person name="Kallberg Y."/>
            <person name="Tangrot J."/>
            <person name="Rosling A."/>
        </authorList>
    </citation>
    <scope>NUCLEOTIDE SEQUENCE</scope>
    <source>
        <strain evidence="2">Wild A</strain>
    </source>
</reference>
<gene>
    <name evidence="2" type="ORF">FWILDA_LOCUS14884</name>
</gene>
<organism evidence="2 3">
    <name type="scientific">Funneliformis geosporum</name>
    <dbReference type="NCBI Taxonomy" id="1117311"/>
    <lineage>
        <taxon>Eukaryota</taxon>
        <taxon>Fungi</taxon>
        <taxon>Fungi incertae sedis</taxon>
        <taxon>Mucoromycota</taxon>
        <taxon>Glomeromycotina</taxon>
        <taxon>Glomeromycetes</taxon>
        <taxon>Glomerales</taxon>
        <taxon>Glomeraceae</taxon>
        <taxon>Funneliformis</taxon>
    </lineage>
</organism>
<dbReference type="Proteomes" id="UP001153678">
    <property type="component" value="Unassembled WGS sequence"/>
</dbReference>
<protein>
    <submittedName>
        <fullName evidence="2">18044_t:CDS:1</fullName>
    </submittedName>
</protein>
<dbReference type="SUPFAM" id="SSF52540">
    <property type="entry name" value="P-loop containing nucleoside triphosphate hydrolases"/>
    <property type="match status" value="1"/>
</dbReference>
<dbReference type="Pfam" id="PF00271">
    <property type="entry name" value="Helicase_C"/>
    <property type="match status" value="1"/>
</dbReference>
<proteinExistence type="predicted"/>
<evidence type="ECO:0000313" key="2">
    <source>
        <dbReference type="EMBL" id="CAI2191055.1"/>
    </source>
</evidence>
<keyword evidence="3" id="KW-1185">Reference proteome</keyword>
<dbReference type="EMBL" id="CAMKVN010007065">
    <property type="protein sequence ID" value="CAI2191055.1"/>
    <property type="molecule type" value="Genomic_DNA"/>
</dbReference>
<dbReference type="OrthoDB" id="196131at2759"/>
<evidence type="ECO:0000259" key="1">
    <source>
        <dbReference type="Pfam" id="PF00271"/>
    </source>
</evidence>
<feature type="non-terminal residue" evidence="2">
    <location>
        <position position="1"/>
    </location>
</feature>
<sequence>SFKTDSEKKLEEERAIMEAIVQQKLLASDRELVKGIIYTKLIKMILAGRDMNGITFTGSDKILAFSLSLLMFALKEEYKLPLLKEKVKYVKQEAKIVYLLECLQMMPPPILIFAKNKNDVDDIHEYLLVKGVEAVAIHGAFKEYKKNVLVVSDVASKCLDFLDIQYVINYDMLKKLKIM</sequence>
<name>A0A9W4WWK2_9GLOM</name>
<feature type="domain" description="Helicase C-terminal" evidence="1">
    <location>
        <begin position="95"/>
        <end position="173"/>
    </location>
</feature>
<evidence type="ECO:0000313" key="3">
    <source>
        <dbReference type="Proteomes" id="UP001153678"/>
    </source>
</evidence>
<accession>A0A9W4WWK2</accession>